<evidence type="ECO:0000313" key="2">
    <source>
        <dbReference type="EMBL" id="KAL0067320.1"/>
    </source>
</evidence>
<dbReference type="PROSITE" id="PS51412">
    <property type="entry name" value="MACPF_2"/>
    <property type="match status" value="1"/>
</dbReference>
<proteinExistence type="predicted"/>
<dbReference type="Proteomes" id="UP001437256">
    <property type="component" value="Unassembled WGS sequence"/>
</dbReference>
<name>A0ABR3A037_9AGAR</name>
<organism evidence="2 3">
    <name type="scientific">Marasmius tenuissimus</name>
    <dbReference type="NCBI Taxonomy" id="585030"/>
    <lineage>
        <taxon>Eukaryota</taxon>
        <taxon>Fungi</taxon>
        <taxon>Dikarya</taxon>
        <taxon>Basidiomycota</taxon>
        <taxon>Agaricomycotina</taxon>
        <taxon>Agaricomycetes</taxon>
        <taxon>Agaricomycetidae</taxon>
        <taxon>Agaricales</taxon>
        <taxon>Marasmiineae</taxon>
        <taxon>Marasmiaceae</taxon>
        <taxon>Marasmius</taxon>
    </lineage>
</organism>
<dbReference type="Pfam" id="PF01823">
    <property type="entry name" value="MACPF"/>
    <property type="match status" value="1"/>
</dbReference>
<reference evidence="2 3" key="1">
    <citation type="submission" date="2024-05" db="EMBL/GenBank/DDBJ databases">
        <title>A draft genome resource for the thread blight pathogen Marasmius tenuissimus strain MS-2.</title>
        <authorList>
            <person name="Yulfo-Soto G.E."/>
            <person name="Baruah I.K."/>
            <person name="Amoako-Attah I."/>
            <person name="Bukari Y."/>
            <person name="Meinhardt L.W."/>
            <person name="Bailey B.A."/>
            <person name="Cohen S.P."/>
        </authorList>
    </citation>
    <scope>NUCLEOTIDE SEQUENCE [LARGE SCALE GENOMIC DNA]</scope>
    <source>
        <strain evidence="2 3">MS-2</strain>
    </source>
</reference>
<evidence type="ECO:0000259" key="1">
    <source>
        <dbReference type="PROSITE" id="PS51412"/>
    </source>
</evidence>
<gene>
    <name evidence="2" type="ORF">AAF712_005547</name>
</gene>
<protein>
    <recommendedName>
        <fullName evidence="1">MACPF domain-containing protein</fullName>
    </recommendedName>
</protein>
<keyword evidence="3" id="KW-1185">Reference proteome</keyword>
<comment type="caution">
    <text evidence="2">The sequence shown here is derived from an EMBL/GenBank/DDBJ whole genome shotgun (WGS) entry which is preliminary data.</text>
</comment>
<dbReference type="InterPro" id="IPR020864">
    <property type="entry name" value="MACPF"/>
</dbReference>
<feature type="domain" description="MACPF" evidence="1">
    <location>
        <begin position="1"/>
        <end position="313"/>
    </location>
</feature>
<sequence>MSDFPATDLLGYGLNMVLNAISKGFRIIAFDEDDTHKVKVDKKTYDVPKAIGAQDDPSDNTSGFVHYSHGDEAVIAFRNDSGLAAFHMALAGSQSVARATEKHHRKNNQYAYYTFLHRRYRAYLKNYANLLNKEAILIGINKLTTPFDGENEEVVEQYKSFFHMFGTHIVTQVNFGAHYQLHAWAETSNKDVNAAWAGDIRADYNGIPSKGEFDNTLAGSQQFQQYMNLKQRQRDGTIGGDSKTGTSLAINPKYATFLEWADSCKENPPAIMSFVVDELWLLMKYSDNDQIVKFASQIEEAFNWFVDKPKIYKTQVSLVIESDWAEFGLLTPSAVIVKGGTNPDDNTVWDQTKFRWGRERSHVFEKKTVLFEVVNDGYPIDFYISHGTDGGQPKQGKAFVNMAGVTYENTGMTDNTYNTKWFYQARVGATAAKFQADPVLGAGVSAWDSVLEQYLHHIEAKEHGASEI</sequence>
<dbReference type="EMBL" id="JBBXMP010000026">
    <property type="protein sequence ID" value="KAL0067320.1"/>
    <property type="molecule type" value="Genomic_DNA"/>
</dbReference>
<evidence type="ECO:0000313" key="3">
    <source>
        <dbReference type="Proteomes" id="UP001437256"/>
    </source>
</evidence>
<accession>A0ABR3A037</accession>